<reference evidence="2 3" key="1">
    <citation type="submission" date="2020-08" db="EMBL/GenBank/DDBJ databases">
        <title>Genomic Encyclopedia of Type Strains, Phase IV (KMG-IV): sequencing the most valuable type-strain genomes for metagenomic binning, comparative biology and taxonomic classification.</title>
        <authorList>
            <person name="Goeker M."/>
        </authorList>
    </citation>
    <scope>NUCLEOTIDE SEQUENCE [LARGE SCALE GENOMIC DNA]</scope>
    <source>
        <strain evidence="2 3">DSM 29854</strain>
    </source>
</reference>
<name>A0A839GPG3_9BACT</name>
<dbReference type="Proteomes" id="UP000563094">
    <property type="component" value="Unassembled WGS sequence"/>
</dbReference>
<evidence type="ECO:0000313" key="2">
    <source>
        <dbReference type="EMBL" id="MBA9079873.1"/>
    </source>
</evidence>
<dbReference type="EMBL" id="JACJIQ010000034">
    <property type="protein sequence ID" value="MBA9079873.1"/>
    <property type="molecule type" value="Genomic_DNA"/>
</dbReference>
<comment type="caution">
    <text evidence="2">The sequence shown here is derived from an EMBL/GenBank/DDBJ whole genome shotgun (WGS) entry which is preliminary data.</text>
</comment>
<evidence type="ECO:0000256" key="1">
    <source>
        <dbReference type="SAM" id="MobiDB-lite"/>
    </source>
</evidence>
<feature type="compositionally biased region" description="Basic and acidic residues" evidence="1">
    <location>
        <begin position="36"/>
        <end position="49"/>
    </location>
</feature>
<gene>
    <name evidence="2" type="ORF">FHS90_004614</name>
</gene>
<protein>
    <submittedName>
        <fullName evidence="2">Uncharacterized protein</fullName>
    </submittedName>
</protein>
<proteinExistence type="predicted"/>
<accession>A0A839GPG3</accession>
<dbReference type="AlphaFoldDB" id="A0A839GPG3"/>
<feature type="compositionally biased region" description="Basic and acidic residues" evidence="1">
    <location>
        <begin position="1"/>
        <end position="11"/>
    </location>
</feature>
<feature type="region of interest" description="Disordered" evidence="1">
    <location>
        <begin position="1"/>
        <end position="53"/>
    </location>
</feature>
<dbReference type="RefSeq" id="WP_182514596.1">
    <property type="nucleotide sequence ID" value="NZ_JACJIQ010000034.1"/>
</dbReference>
<sequence>MTGKSSKRELAKNMSGSYRPMASVSGAFLGNQSKNRNKDKATREAEARKQQRVTMAIRQLGFPPADVPSLPASG</sequence>
<evidence type="ECO:0000313" key="3">
    <source>
        <dbReference type="Proteomes" id="UP000563094"/>
    </source>
</evidence>
<keyword evidence="3" id="KW-1185">Reference proteome</keyword>
<organism evidence="2 3">
    <name type="scientific">Rufibacter quisquiliarum</name>
    <dbReference type="NCBI Taxonomy" id="1549639"/>
    <lineage>
        <taxon>Bacteria</taxon>
        <taxon>Pseudomonadati</taxon>
        <taxon>Bacteroidota</taxon>
        <taxon>Cytophagia</taxon>
        <taxon>Cytophagales</taxon>
        <taxon>Hymenobacteraceae</taxon>
        <taxon>Rufibacter</taxon>
    </lineage>
</organism>